<feature type="compositionally biased region" description="Low complexity" evidence="1">
    <location>
        <begin position="1"/>
        <end position="22"/>
    </location>
</feature>
<dbReference type="EMBL" id="CAMXCT020001068">
    <property type="protein sequence ID" value="CAL1139672.1"/>
    <property type="molecule type" value="Genomic_DNA"/>
</dbReference>
<feature type="compositionally biased region" description="Polar residues" evidence="1">
    <location>
        <begin position="44"/>
        <end position="55"/>
    </location>
</feature>
<dbReference type="EMBL" id="CAMXCT010001068">
    <property type="protein sequence ID" value="CAI3986297.1"/>
    <property type="molecule type" value="Genomic_DNA"/>
</dbReference>
<reference evidence="2" key="1">
    <citation type="submission" date="2022-10" db="EMBL/GenBank/DDBJ databases">
        <authorList>
            <person name="Chen Y."/>
            <person name="Dougan E. K."/>
            <person name="Chan C."/>
            <person name="Rhodes N."/>
            <person name="Thang M."/>
        </authorList>
    </citation>
    <scope>NUCLEOTIDE SEQUENCE</scope>
</reference>
<comment type="caution">
    <text evidence="2">The sequence shown here is derived from an EMBL/GenBank/DDBJ whole genome shotgun (WGS) entry which is preliminary data.</text>
</comment>
<feature type="compositionally biased region" description="Polar residues" evidence="1">
    <location>
        <begin position="72"/>
        <end position="92"/>
    </location>
</feature>
<evidence type="ECO:0000256" key="1">
    <source>
        <dbReference type="SAM" id="MobiDB-lite"/>
    </source>
</evidence>
<reference evidence="3 4" key="2">
    <citation type="submission" date="2024-05" db="EMBL/GenBank/DDBJ databases">
        <authorList>
            <person name="Chen Y."/>
            <person name="Shah S."/>
            <person name="Dougan E. K."/>
            <person name="Thang M."/>
            <person name="Chan C."/>
        </authorList>
    </citation>
    <scope>NUCLEOTIDE SEQUENCE [LARGE SCALE GENOMIC DNA]</scope>
</reference>
<dbReference type="EMBL" id="CAMXCT030001068">
    <property type="protein sequence ID" value="CAL4773609.1"/>
    <property type="molecule type" value="Genomic_DNA"/>
</dbReference>
<feature type="compositionally biased region" description="Basic and acidic residues" evidence="1">
    <location>
        <begin position="28"/>
        <end position="39"/>
    </location>
</feature>
<evidence type="ECO:0000313" key="4">
    <source>
        <dbReference type="Proteomes" id="UP001152797"/>
    </source>
</evidence>
<evidence type="ECO:0000313" key="2">
    <source>
        <dbReference type="EMBL" id="CAI3986297.1"/>
    </source>
</evidence>
<dbReference type="Proteomes" id="UP001152797">
    <property type="component" value="Unassembled WGS sequence"/>
</dbReference>
<protein>
    <submittedName>
        <fullName evidence="2">Uncharacterized protein</fullName>
    </submittedName>
</protein>
<name>A0A9P1C6B3_9DINO</name>
<accession>A0A9P1C6B3</accession>
<keyword evidence="4" id="KW-1185">Reference proteome</keyword>
<feature type="region of interest" description="Disordered" evidence="1">
    <location>
        <begin position="1"/>
        <end position="93"/>
    </location>
</feature>
<sequence>MTPMTPTSTTSSTSSTSLSGPTKPAAPKPERPQTLDVVRRSKLISGTSTRISTMDSVPEDLPTECSGCGLDSASSRQTPSLQELVQNRPSNKTRARERLLAATYVANSTIFD</sequence>
<organism evidence="2">
    <name type="scientific">Cladocopium goreaui</name>
    <dbReference type="NCBI Taxonomy" id="2562237"/>
    <lineage>
        <taxon>Eukaryota</taxon>
        <taxon>Sar</taxon>
        <taxon>Alveolata</taxon>
        <taxon>Dinophyceae</taxon>
        <taxon>Suessiales</taxon>
        <taxon>Symbiodiniaceae</taxon>
        <taxon>Cladocopium</taxon>
    </lineage>
</organism>
<dbReference type="AlphaFoldDB" id="A0A9P1C6B3"/>
<gene>
    <name evidence="2" type="ORF">C1SCF055_LOCUS13663</name>
</gene>
<evidence type="ECO:0000313" key="3">
    <source>
        <dbReference type="EMBL" id="CAL4773609.1"/>
    </source>
</evidence>
<proteinExistence type="predicted"/>